<gene>
    <name evidence="1" type="ORF">CEXT_409241</name>
</gene>
<dbReference type="AlphaFoldDB" id="A0AAV4RIL7"/>
<proteinExistence type="predicted"/>
<comment type="caution">
    <text evidence="1">The sequence shown here is derived from an EMBL/GenBank/DDBJ whole genome shotgun (WGS) entry which is preliminary data.</text>
</comment>
<evidence type="ECO:0000313" key="2">
    <source>
        <dbReference type="Proteomes" id="UP001054945"/>
    </source>
</evidence>
<dbReference type="Proteomes" id="UP001054945">
    <property type="component" value="Unassembled WGS sequence"/>
</dbReference>
<protein>
    <submittedName>
        <fullName evidence="1">Uncharacterized protein</fullName>
    </submittedName>
</protein>
<organism evidence="1 2">
    <name type="scientific">Caerostris extrusa</name>
    <name type="common">Bark spider</name>
    <name type="synonym">Caerostris bankana</name>
    <dbReference type="NCBI Taxonomy" id="172846"/>
    <lineage>
        <taxon>Eukaryota</taxon>
        <taxon>Metazoa</taxon>
        <taxon>Ecdysozoa</taxon>
        <taxon>Arthropoda</taxon>
        <taxon>Chelicerata</taxon>
        <taxon>Arachnida</taxon>
        <taxon>Araneae</taxon>
        <taxon>Araneomorphae</taxon>
        <taxon>Entelegynae</taxon>
        <taxon>Araneoidea</taxon>
        <taxon>Araneidae</taxon>
        <taxon>Caerostris</taxon>
    </lineage>
</organism>
<sequence>MMEIDSCKVIFPGDEWGLSFHRATRILLVETSVFSLQIKHHGNIRLIPDIGTETLLEFALMEIDSCKDIFPGDDWGLLFHRATSKNFPH</sequence>
<dbReference type="EMBL" id="BPLR01007913">
    <property type="protein sequence ID" value="GIY20601.1"/>
    <property type="molecule type" value="Genomic_DNA"/>
</dbReference>
<name>A0AAV4RIL7_CAEEX</name>
<evidence type="ECO:0000313" key="1">
    <source>
        <dbReference type="EMBL" id="GIY20601.1"/>
    </source>
</evidence>
<reference evidence="1 2" key="1">
    <citation type="submission" date="2021-06" db="EMBL/GenBank/DDBJ databases">
        <title>Caerostris extrusa draft genome.</title>
        <authorList>
            <person name="Kono N."/>
            <person name="Arakawa K."/>
        </authorList>
    </citation>
    <scope>NUCLEOTIDE SEQUENCE [LARGE SCALE GENOMIC DNA]</scope>
</reference>
<accession>A0AAV4RIL7</accession>
<keyword evidence="2" id="KW-1185">Reference proteome</keyword>